<evidence type="ECO:0000256" key="4">
    <source>
        <dbReference type="ARBA" id="ARBA00022475"/>
    </source>
</evidence>
<feature type="transmembrane region" description="Helical" evidence="14">
    <location>
        <begin position="1721"/>
        <end position="1740"/>
    </location>
</feature>
<comment type="subcellular location">
    <subcellularLocation>
        <location evidence="1">Cell membrane</location>
        <topology evidence="1">Multi-pass membrane protein</topology>
    </subcellularLocation>
</comment>
<evidence type="ECO:0000256" key="2">
    <source>
        <dbReference type="ARBA" id="ARBA00009040"/>
    </source>
</evidence>
<feature type="transmembrane region" description="Helical" evidence="14">
    <location>
        <begin position="630"/>
        <end position="656"/>
    </location>
</feature>
<feature type="transmembrane region" description="Helical" evidence="14">
    <location>
        <begin position="702"/>
        <end position="724"/>
    </location>
</feature>
<keyword evidence="17" id="KW-1185">Reference proteome</keyword>
<evidence type="ECO:0000313" key="17">
    <source>
        <dbReference type="Proteomes" id="UP001341281"/>
    </source>
</evidence>
<dbReference type="InterPro" id="IPR058851">
    <property type="entry name" value="CALS1_helical"/>
</dbReference>
<dbReference type="Pfam" id="PF14288">
    <property type="entry name" value="FKS1_dom1"/>
    <property type="match status" value="2"/>
</dbReference>
<evidence type="ECO:0000256" key="14">
    <source>
        <dbReference type="SAM" id="Phobius"/>
    </source>
</evidence>
<evidence type="ECO:0000256" key="3">
    <source>
        <dbReference type="ARBA" id="ARBA00012589"/>
    </source>
</evidence>
<feature type="transmembrane region" description="Helical" evidence="14">
    <location>
        <begin position="831"/>
        <end position="855"/>
    </location>
</feature>
<keyword evidence="4" id="KW-1003">Cell membrane</keyword>
<dbReference type="InterPro" id="IPR026899">
    <property type="entry name" value="FKS1-like_dom1"/>
</dbReference>
<evidence type="ECO:0000256" key="6">
    <source>
        <dbReference type="ARBA" id="ARBA00022679"/>
    </source>
</evidence>
<dbReference type="Proteomes" id="UP001341281">
    <property type="component" value="Chromosome 02"/>
</dbReference>
<keyword evidence="11" id="KW-0961">Cell wall biogenesis/degradation</keyword>
<dbReference type="GO" id="GO:0008360">
    <property type="term" value="P:regulation of cell shape"/>
    <property type="evidence" value="ECO:0007669"/>
    <property type="project" value="UniProtKB-KW"/>
</dbReference>
<feature type="transmembrane region" description="Helical" evidence="14">
    <location>
        <begin position="1632"/>
        <end position="1654"/>
    </location>
</feature>
<feature type="transmembrane region" description="Helical" evidence="14">
    <location>
        <begin position="668"/>
        <end position="687"/>
    </location>
</feature>
<evidence type="ECO:0000256" key="8">
    <source>
        <dbReference type="ARBA" id="ARBA00022960"/>
    </source>
</evidence>
<dbReference type="Pfam" id="PF02364">
    <property type="entry name" value="Glucan_synthase"/>
    <property type="match status" value="1"/>
</dbReference>
<comment type="similarity">
    <text evidence="2">Belongs to the glycosyltransferase 48 family.</text>
</comment>
<dbReference type="GO" id="GO:0006075">
    <property type="term" value="P:(1-&gt;3)-beta-D-glucan biosynthetic process"/>
    <property type="evidence" value="ECO:0007669"/>
    <property type="project" value="InterPro"/>
</dbReference>
<feature type="transmembrane region" description="Helical" evidence="14">
    <location>
        <begin position="599"/>
        <end position="618"/>
    </location>
</feature>
<evidence type="ECO:0000256" key="7">
    <source>
        <dbReference type="ARBA" id="ARBA00022692"/>
    </source>
</evidence>
<dbReference type="PANTHER" id="PTHR12741:SF67">
    <property type="entry name" value="CALLOSE SYNTHASE 10"/>
    <property type="match status" value="1"/>
</dbReference>
<keyword evidence="7 14" id="KW-0812">Transmembrane</keyword>
<dbReference type="GO" id="GO:0005886">
    <property type="term" value="C:plasma membrane"/>
    <property type="evidence" value="ECO:0007669"/>
    <property type="project" value="TreeGrafter"/>
</dbReference>
<evidence type="ECO:0000256" key="1">
    <source>
        <dbReference type="ARBA" id="ARBA00004651"/>
    </source>
</evidence>
<feature type="transmembrane region" description="Helical" evidence="14">
    <location>
        <begin position="1746"/>
        <end position="1768"/>
    </location>
</feature>
<dbReference type="SMART" id="SM01205">
    <property type="entry name" value="FKS1_dom1"/>
    <property type="match status" value="1"/>
</dbReference>
<evidence type="ECO:0000256" key="9">
    <source>
        <dbReference type="ARBA" id="ARBA00022989"/>
    </source>
</evidence>
<dbReference type="InterPro" id="IPR003440">
    <property type="entry name" value="Glyco_trans_48_dom"/>
</dbReference>
<dbReference type="PANTHER" id="PTHR12741">
    <property type="entry name" value="LYST-INTERACTING PROTEIN LIP5 DOPAMINE RESPONSIVE PROTEIN DRG-1"/>
    <property type="match status" value="1"/>
</dbReference>
<dbReference type="GO" id="GO:0003843">
    <property type="term" value="F:1,3-beta-D-glucan synthase activity"/>
    <property type="evidence" value="ECO:0007669"/>
    <property type="project" value="UniProtKB-EC"/>
</dbReference>
<dbReference type="EMBL" id="CP144746">
    <property type="protein sequence ID" value="WVZ58007.1"/>
    <property type="molecule type" value="Genomic_DNA"/>
</dbReference>
<keyword evidence="9 14" id="KW-1133">Transmembrane helix</keyword>
<feature type="transmembrane region" description="Helical" evidence="14">
    <location>
        <begin position="1955"/>
        <end position="1976"/>
    </location>
</feature>
<dbReference type="EC" id="2.4.1.34" evidence="3"/>
<accession>A0AAQ3SPL6</accession>
<evidence type="ECO:0000256" key="13">
    <source>
        <dbReference type="ARBA" id="ARBA00047777"/>
    </source>
</evidence>
<evidence type="ECO:0000256" key="11">
    <source>
        <dbReference type="ARBA" id="ARBA00023316"/>
    </source>
</evidence>
<proteinExistence type="inferred from homology"/>
<feature type="domain" description="1,3-beta-glucan synthase component FKS1-like" evidence="15">
    <location>
        <begin position="356"/>
        <end position="566"/>
    </location>
</feature>
<feature type="transmembrane region" description="Helical" evidence="14">
    <location>
        <begin position="1914"/>
        <end position="1934"/>
    </location>
</feature>
<dbReference type="Pfam" id="PF25968">
    <property type="entry name" value="CALS1"/>
    <property type="match status" value="1"/>
</dbReference>
<comment type="catalytic activity">
    <reaction evidence="13">
        <text>[(1-&gt;3)-beta-D-glucosyl](n) + UDP-alpha-D-glucose = [(1-&gt;3)-beta-D-glucosyl](n+1) + UDP + H(+)</text>
        <dbReference type="Rhea" id="RHEA:21476"/>
        <dbReference type="Rhea" id="RHEA-COMP:11146"/>
        <dbReference type="Rhea" id="RHEA-COMP:14303"/>
        <dbReference type="ChEBI" id="CHEBI:15378"/>
        <dbReference type="ChEBI" id="CHEBI:37671"/>
        <dbReference type="ChEBI" id="CHEBI:58223"/>
        <dbReference type="ChEBI" id="CHEBI:58885"/>
        <dbReference type="EC" id="2.4.1.34"/>
    </reaction>
</comment>
<evidence type="ECO:0000259" key="15">
    <source>
        <dbReference type="SMART" id="SM01205"/>
    </source>
</evidence>
<feature type="transmembrane region" description="Helical" evidence="14">
    <location>
        <begin position="1883"/>
        <end position="1908"/>
    </location>
</feature>
<name>A0AAQ3SPL6_PASNO</name>
<keyword evidence="6" id="KW-0808">Transferase</keyword>
<reference evidence="16 17" key="1">
    <citation type="submission" date="2024-02" db="EMBL/GenBank/DDBJ databases">
        <title>High-quality chromosome-scale genome assembly of Pensacola bahiagrass (Paspalum notatum Flugge var. saurae).</title>
        <authorList>
            <person name="Vega J.M."/>
            <person name="Podio M."/>
            <person name="Orjuela J."/>
            <person name="Siena L.A."/>
            <person name="Pessino S.C."/>
            <person name="Combes M.C."/>
            <person name="Mariac C."/>
            <person name="Albertini E."/>
            <person name="Pupilli F."/>
            <person name="Ortiz J.P.A."/>
            <person name="Leblanc O."/>
        </authorList>
    </citation>
    <scope>NUCLEOTIDE SEQUENCE [LARGE SCALE GENOMIC DNA]</scope>
    <source>
        <strain evidence="16">R1</strain>
        <tissue evidence="16">Leaf</tissue>
    </source>
</reference>
<feature type="transmembrane region" description="Helical" evidence="14">
    <location>
        <begin position="1572"/>
        <end position="1597"/>
    </location>
</feature>
<gene>
    <name evidence="16" type="ORF">U9M48_008324</name>
</gene>
<dbReference type="GO" id="GO:0000148">
    <property type="term" value="C:1,3-beta-D-glucan synthase complex"/>
    <property type="evidence" value="ECO:0007669"/>
    <property type="project" value="InterPro"/>
</dbReference>
<feature type="transmembrane region" description="Helical" evidence="14">
    <location>
        <begin position="766"/>
        <end position="787"/>
    </location>
</feature>
<feature type="transmembrane region" description="Helical" evidence="14">
    <location>
        <begin position="1850"/>
        <end position="1871"/>
    </location>
</feature>
<sequence length="2009" mass="229552">MASSRRRRGGGPERAADNWERLVRAALKQDRDHLRPGGASAAAGGLGLAAAVPASLGRTTNIEQILQAADDIEDEDPNVARILCEQAYTMAQNLDPSSEGRGVLQFKTGLASVIKQKLAKKDGAPIDRQNDIQVLWNFYLEYKRHHRVDDMQREQERLRESGTFSTEMGARAMEMKKVYVTLRALLDVLENLVGQSPTDRLHRQILDEIKKIKRSDAALRGELMPYNIVPLDAPSSVANIIGFFPEVRAATSAIQNCEDLPRFPYDAPQLRQKDIFDLLQYVFGFQDDNVRNQRENIVLMLANAQSRLSVSIGTEPKIDETAVTEVFCKVLDNYIKWCRYLGKRVAWTSLEAINKNRKIILIALYFLIWGEAANVRFLPECICYIFHNMAKELDGILDSSEAEPAKSCTSDGSTSYLEKIITPIYETMAASTISSLLVRPDPLASDHIATRWTRHEVPRLVGKNGRVLLFHRTMPLRIRQCVTDGRGYRRDLWLGGDSGEDPGAKNTSRLPRHHGVNVTRVLVEDTRVEANNNNDGKAAHSAWRNYDDFNEYFWSRSCFDLGWPPSAGSKFLRKPAKRKRTGKTNFVEHRTFLHLYRSFHRLWIFLLLMFQLLAIIAFHHGKINIDTIKILLSAGPAFFILNFIECCLDVILMFDAYKTARGFAISRLVIRFLWLSVVSAFVTYLYVKVLEEKNARNSDSTYFRIYGLVLGGYAAVRIVFALMAKIPACHRLSSFSDRSQFFQFFKWIYQERYYVGRGLYESISDYARYVIFWVVILACKFTFAYFLQIRPLVEPTNIIVQLHDLKYSWHDLVSRGNKNALTILSLWAPVLAIYLMDIHIWYTLLSALVGGVMGARDRLGEIRSIEMLHKRFESFPEAFAKNLSPPRRLGAQDSEIIKTYASIFSPFWNEIVKSLREEDYISNREMDLLMMPSNCGNLRLVQWPLFLLTSKIMLANDYASDCKDSQSELWYRISKDEYMAYAVKECYYSTERILHSLVDAEGQRWVERLFRELNDSMAQGSLLVTIGLKKLQLVQSRLTGLTGLLIRDETASRAAGVTKALRELYDVITHDFLAPNLSEQFDSWQLLLRARNDGRLFSNIFWPKDPEMKEQVKRLHLLLTVKDSAANIPKNLEARRRLQFFTNSLFMDMPPAKPVSEMIPFSVFTPYYSETVLYSMSELCIENEDGISILFYLQKIYPDEWANFLERIGRGESSEDDFKGSPSDILELRFWVSYRGQTLARTVRGMMYYRRALMLQSYLEKRYLGGIEDGNSAAEYIDTQGYELSPDARAQADIKFTYVVSCQIYGQQKQMKKQEAADIALLLQRNEALRVAFIHEEDRVSSDGHSTREYYSKLVKADVHGKDQEIYSIKLPGNPKLGEGKPENQNHAIIFTRGDAIQTIDMNQDNYLEEAMKMRNLLEEFRNVHGNHGIRKPTILGVREHVFTGSVSSLASFMSKQETSFVTLGQRVLAYLKVRMHYGHPDVFDRIFHITRGGISKASRVINISEDIYAGFNSTLRQGNITHHEYIQVGKGRDVGLNQIALFEGKVAGGNGEQVLSRDVYRLGQLFDFFRMLTFFFTTVGYYVCTMMTVLTVYIFLYGRVYLALSGLDYSISRQARFLGNTALDAALNAQFLVQIGIFTAVPMVMGFILELGLMKAIFSFITMQLQFCSVFFTFSLGTKTHYFGRTILHGGAKYRATGRGFVVRHIKFAENYRLYSRSHFVKALEVALLLIIYIAYGYTKGGSSSFILITISSWFLVMSWLFAPYIFNPSGFEWQKTVEDFDDWTNWLLYKGGVGVKGDNSWESWWDEEQAHIKTFRGRILETILSLRFLIFQYGIVYKLKITDHNTSLAVYGFSWIVLLVMVLLFKLFTATPKKSTALPTFVRFLQGLLALGIIAGIALLIVLTSFTIADLFASALAFIATGWCVLCLAVTWRSVVKKLGLGLWDSVREIARMYDAGMGAVIFVPIVFFSWFPFVSTFQSRILFNQAFSRGLEISLILAGNKANQQT</sequence>
<organism evidence="16 17">
    <name type="scientific">Paspalum notatum var. saurae</name>
    <dbReference type="NCBI Taxonomy" id="547442"/>
    <lineage>
        <taxon>Eukaryota</taxon>
        <taxon>Viridiplantae</taxon>
        <taxon>Streptophyta</taxon>
        <taxon>Embryophyta</taxon>
        <taxon>Tracheophyta</taxon>
        <taxon>Spermatophyta</taxon>
        <taxon>Magnoliopsida</taxon>
        <taxon>Liliopsida</taxon>
        <taxon>Poales</taxon>
        <taxon>Poaceae</taxon>
        <taxon>PACMAD clade</taxon>
        <taxon>Panicoideae</taxon>
        <taxon>Andropogonodae</taxon>
        <taxon>Paspaleae</taxon>
        <taxon>Paspalinae</taxon>
        <taxon>Paspalum</taxon>
    </lineage>
</organism>
<keyword evidence="10 14" id="KW-0472">Membrane</keyword>
<evidence type="ECO:0000256" key="12">
    <source>
        <dbReference type="ARBA" id="ARBA00032165"/>
    </source>
</evidence>
<evidence type="ECO:0000256" key="10">
    <source>
        <dbReference type="ARBA" id="ARBA00023136"/>
    </source>
</evidence>
<evidence type="ECO:0000256" key="5">
    <source>
        <dbReference type="ARBA" id="ARBA00022676"/>
    </source>
</evidence>
<keyword evidence="8" id="KW-0133">Cell shape</keyword>
<protein>
    <recommendedName>
        <fullName evidence="12">1,3-beta-glucan synthase</fullName>
        <ecNumber evidence="3">2.4.1.34</ecNumber>
    </recommendedName>
    <alternativeName>
        <fullName evidence="12">1,3-beta-glucan synthase</fullName>
    </alternativeName>
</protein>
<keyword evidence="5" id="KW-0328">Glycosyltransferase</keyword>
<evidence type="ECO:0000313" key="16">
    <source>
        <dbReference type="EMBL" id="WVZ58007.1"/>
    </source>
</evidence>